<accession>A0A3P6S6W4</accession>
<dbReference type="OrthoDB" id="5874249at2759"/>
<keyword evidence="2" id="KW-1185">Reference proteome</keyword>
<organism evidence="1 2">
    <name type="scientific">Cylicostephanus goldi</name>
    <name type="common">Nematode worm</name>
    <dbReference type="NCBI Taxonomy" id="71465"/>
    <lineage>
        <taxon>Eukaryota</taxon>
        <taxon>Metazoa</taxon>
        <taxon>Ecdysozoa</taxon>
        <taxon>Nematoda</taxon>
        <taxon>Chromadorea</taxon>
        <taxon>Rhabditida</taxon>
        <taxon>Rhabditina</taxon>
        <taxon>Rhabditomorpha</taxon>
        <taxon>Strongyloidea</taxon>
        <taxon>Strongylidae</taxon>
        <taxon>Cylicostephanus</taxon>
    </lineage>
</organism>
<evidence type="ECO:0000313" key="2">
    <source>
        <dbReference type="Proteomes" id="UP000271889"/>
    </source>
</evidence>
<evidence type="ECO:0000313" key="1">
    <source>
        <dbReference type="EMBL" id="VDK49758.1"/>
    </source>
</evidence>
<gene>
    <name evidence="1" type="ORF">CGOC_LOCUS1592</name>
</gene>
<dbReference type="Proteomes" id="UP000271889">
    <property type="component" value="Unassembled WGS sequence"/>
</dbReference>
<dbReference type="EMBL" id="UYRV01003088">
    <property type="protein sequence ID" value="VDK49758.1"/>
    <property type="molecule type" value="Genomic_DNA"/>
</dbReference>
<proteinExistence type="predicted"/>
<sequence>MTSCRDIAQVFDEWRRLSTNYVTTCASDLIWEGLLGLADNPKKQASLAGKLLSHCLQYEHPSATVANLITTLVRTKHLNSARLVFLKVSVPGKFFKKTLQSSAYHEHTLQNVEDFASLVSDCMFAEKKRTKKPLILQSSVLTPELLLVLDSFCGVSKRKQSKYVAKNDKKKIHRVNDVQLYELSEFLQNLWLKEAEKSSDHHAVDRMLAWSMSHKLEITPKMAKQIADIKSRTKPPKSG</sequence>
<reference evidence="1 2" key="1">
    <citation type="submission" date="2018-11" db="EMBL/GenBank/DDBJ databases">
        <authorList>
            <consortium name="Pathogen Informatics"/>
        </authorList>
    </citation>
    <scope>NUCLEOTIDE SEQUENCE [LARGE SCALE GENOMIC DNA]</scope>
</reference>
<dbReference type="AlphaFoldDB" id="A0A3P6S6W4"/>
<name>A0A3P6S6W4_CYLGO</name>
<protein>
    <submittedName>
        <fullName evidence="1">Uncharacterized protein</fullName>
    </submittedName>
</protein>